<name>A0ABQ4N7F7_9BACL</name>
<organism evidence="2 3">
    <name type="scientific">Paenibacillus cisolokensis</name>
    <dbReference type="NCBI Taxonomy" id="1658519"/>
    <lineage>
        <taxon>Bacteria</taxon>
        <taxon>Bacillati</taxon>
        <taxon>Bacillota</taxon>
        <taxon>Bacilli</taxon>
        <taxon>Bacillales</taxon>
        <taxon>Paenibacillaceae</taxon>
        <taxon>Paenibacillus</taxon>
    </lineage>
</organism>
<dbReference type="InterPro" id="IPR055398">
    <property type="entry name" value="Rossmann-like_BshC"/>
</dbReference>
<comment type="caution">
    <text evidence="2">The sequence shown here is derived from an EMBL/GenBank/DDBJ whole genome shotgun (WGS) entry which is preliminary data.</text>
</comment>
<dbReference type="Proteomes" id="UP000680304">
    <property type="component" value="Unassembled WGS sequence"/>
</dbReference>
<evidence type="ECO:0000259" key="1">
    <source>
        <dbReference type="Pfam" id="PF10079"/>
    </source>
</evidence>
<protein>
    <recommendedName>
        <fullName evidence="1">Bacillithiol biosynthesis BshC N-terminal Rossmann-like domain-containing protein</fullName>
    </recommendedName>
</protein>
<accession>A0ABQ4N7F7</accession>
<reference evidence="2 3" key="1">
    <citation type="submission" date="2021-04" db="EMBL/GenBank/DDBJ databases">
        <title>Draft genome sequence of Paenibacillus cisolokensis, LC2-13A.</title>
        <authorList>
            <person name="Uke A."/>
            <person name="Chhe C."/>
            <person name="Baramee S."/>
            <person name="Kosugi A."/>
        </authorList>
    </citation>
    <scope>NUCLEOTIDE SEQUENCE [LARGE SCALE GENOMIC DNA]</scope>
    <source>
        <strain evidence="2 3">LC2-13A</strain>
    </source>
</reference>
<evidence type="ECO:0000313" key="2">
    <source>
        <dbReference type="EMBL" id="GIQ64124.1"/>
    </source>
</evidence>
<evidence type="ECO:0000313" key="3">
    <source>
        <dbReference type="Proteomes" id="UP000680304"/>
    </source>
</evidence>
<dbReference type="NCBIfam" id="TIGR03998">
    <property type="entry name" value="thiol_BshC"/>
    <property type="match status" value="1"/>
</dbReference>
<dbReference type="EMBL" id="BOVJ01000081">
    <property type="protein sequence ID" value="GIQ64124.1"/>
    <property type="molecule type" value="Genomic_DNA"/>
</dbReference>
<keyword evidence="3" id="KW-1185">Reference proteome</keyword>
<dbReference type="InterPro" id="IPR011199">
    <property type="entry name" value="Bacillithiol_biosynth_BshC"/>
</dbReference>
<sequence length="468" mass="51450">MTIKWETYNWPGGQPLAEAYRLRTDPAVLELFGAHPLDAEGWTQRLERLRSHADKRADIRKVAEALRAYNARFDAPEAVANNIDALAEGAPAIVGGQQAGLWTGQLLVIHKAVTVIQAARAAAGRLGRPVVPVFWIAGEDHDWDEANHAYVPGGDLEPRKIAIPRPAGARTSVSRTIVDAGAWDRALAELSDTLPDSEFKLELLERLGYASRRSATLSELFADVLTWLFGREGLVLLDADDPALRRLEAPMFRRLIEQGDSLAAAYASAAERVKLAGYGIQADVVRDSANLFLFRTDEPERGGHEASAGERTLLFRRNGRFEDRRGFPVAGFDELLRMADERPELFSNNVLTRPLMQDYVLPVLAAVLGPAEIAYWALTGEAFALLDMAMPIIVPRQSYTLVEGAIAKHIGKYGFTFDEIVNRFEAKKRNGSPAMTSLTLRGGSPKRGGGLRKYTVPCCSLRPPSIRG</sequence>
<dbReference type="Pfam" id="PF10079">
    <property type="entry name" value="Rossmann-like_BshC"/>
    <property type="match status" value="1"/>
</dbReference>
<proteinExistence type="predicted"/>
<gene>
    <name evidence="2" type="ORF">PACILC2_26920</name>
</gene>
<feature type="domain" description="Bacillithiol biosynthesis BshC N-terminal Rossmann-like" evidence="1">
    <location>
        <begin position="8"/>
        <end position="396"/>
    </location>
</feature>